<evidence type="ECO:0000256" key="2">
    <source>
        <dbReference type="SAM" id="MobiDB-lite"/>
    </source>
</evidence>
<evidence type="ECO:0000256" key="1">
    <source>
        <dbReference type="SAM" id="Coils"/>
    </source>
</evidence>
<gene>
    <name evidence="3" type="ORF">PCOS0759_LOCUS5012</name>
</gene>
<evidence type="ECO:0000313" key="3">
    <source>
        <dbReference type="EMBL" id="CAD9081772.1"/>
    </source>
</evidence>
<organism evidence="3">
    <name type="scientific">Percolomonas cosmopolitus</name>
    <dbReference type="NCBI Taxonomy" id="63605"/>
    <lineage>
        <taxon>Eukaryota</taxon>
        <taxon>Discoba</taxon>
        <taxon>Heterolobosea</taxon>
        <taxon>Tetramitia</taxon>
        <taxon>Eutetramitia</taxon>
        <taxon>Percolomonadidae</taxon>
        <taxon>Percolomonas</taxon>
    </lineage>
</organism>
<dbReference type="AlphaFoldDB" id="A0A7S1KR55"/>
<feature type="compositionally biased region" description="Basic and acidic residues" evidence="2">
    <location>
        <begin position="393"/>
        <end position="403"/>
    </location>
</feature>
<dbReference type="EMBL" id="HBGD01006033">
    <property type="protein sequence ID" value="CAD9081772.1"/>
    <property type="molecule type" value="Transcribed_RNA"/>
</dbReference>
<reference evidence="3" key="1">
    <citation type="submission" date="2021-01" db="EMBL/GenBank/DDBJ databases">
        <authorList>
            <person name="Corre E."/>
            <person name="Pelletier E."/>
            <person name="Niang G."/>
            <person name="Scheremetjew M."/>
            <person name="Finn R."/>
            <person name="Kale V."/>
            <person name="Holt S."/>
            <person name="Cochrane G."/>
            <person name="Meng A."/>
            <person name="Brown T."/>
            <person name="Cohen L."/>
        </authorList>
    </citation>
    <scope>NUCLEOTIDE SEQUENCE</scope>
    <source>
        <strain evidence="3">WS</strain>
    </source>
</reference>
<sequence length="403" mass="46746">MPRLKKEDKREMILSLSTIVPDFHLEHIYNICKSKKWNFDDSLNVLLEEKSVLDQSNNQKDFAYQQRLKHLGAVQTISSWAPSIPREQIKDVLSKCADDTMHAMNVLMSEGWLDEGNDEKNIEEHDEDPSLYLAPVLDRVSKSDQPQHRDICFVSQGRMINELSKRLCGQTKSASNHSSTSAPAANSDMTQNTLHLLVDLKNIKKKTSTLLNNSSTHYNSLDALREKGNAIEEKFKVLRAKIDKKKNEKSERDTMLEKYRQRVRGWNARIDEQKDDATNALFEETDNNHELSQFNDESDEDDDGNFILVDEENEDLFLDDILVRDSNVASRHHESAAPDADTILARHLQHEEFKMVGRALEKREHVRNEIPSRRSALRALKHEKKLAKHRKREERERMKNKEV</sequence>
<accession>A0A7S1KR55</accession>
<keyword evidence="1" id="KW-0175">Coiled coil</keyword>
<proteinExistence type="predicted"/>
<feature type="coiled-coil region" evidence="1">
    <location>
        <begin position="221"/>
        <end position="276"/>
    </location>
</feature>
<name>A0A7S1KR55_9EUKA</name>
<feature type="region of interest" description="Disordered" evidence="2">
    <location>
        <begin position="374"/>
        <end position="403"/>
    </location>
</feature>
<protein>
    <submittedName>
        <fullName evidence="3">Uncharacterized protein</fullName>
    </submittedName>
</protein>
<feature type="compositionally biased region" description="Basic residues" evidence="2">
    <location>
        <begin position="375"/>
        <end position="392"/>
    </location>
</feature>